<comment type="cofactor">
    <cofactor evidence="8">
        <name>Zn(2+)</name>
        <dbReference type="ChEBI" id="CHEBI:29105"/>
    </cofactor>
</comment>
<keyword evidence="8" id="KW-0963">Cytoplasm</keyword>
<dbReference type="InterPro" id="IPR009008">
    <property type="entry name" value="Val/Leu/Ile-tRNA-synth_edit"/>
</dbReference>
<dbReference type="CDD" id="cd07961">
    <property type="entry name" value="Anticodon_Ia_Ile_ABEc"/>
    <property type="match status" value="1"/>
</dbReference>
<organism evidence="11 12">
    <name type="scientific">Flavobacterium ardleyense</name>
    <dbReference type="NCBI Taxonomy" id="2038737"/>
    <lineage>
        <taxon>Bacteria</taxon>
        <taxon>Pseudomonadati</taxon>
        <taxon>Bacteroidota</taxon>
        <taxon>Flavobacteriia</taxon>
        <taxon>Flavobacteriales</taxon>
        <taxon>Flavobacteriaceae</taxon>
        <taxon>Flavobacterium</taxon>
    </lineage>
</organism>
<keyword evidence="12" id="KW-1185">Reference proteome</keyword>
<dbReference type="RefSeq" id="WP_379805982.1">
    <property type="nucleotide sequence ID" value="NZ_JBHUOL010000012.1"/>
</dbReference>
<dbReference type="InterPro" id="IPR002301">
    <property type="entry name" value="Ile-tRNA-ligase"/>
</dbReference>
<comment type="caution">
    <text evidence="11">The sequence shown here is derived from an EMBL/GenBank/DDBJ whole genome shotgun (WGS) entry which is preliminary data.</text>
</comment>
<dbReference type="GO" id="GO:0004822">
    <property type="term" value="F:isoleucine-tRNA ligase activity"/>
    <property type="evidence" value="ECO:0007669"/>
    <property type="project" value="UniProtKB-EC"/>
</dbReference>
<comment type="subunit">
    <text evidence="8">Monomer.</text>
</comment>
<dbReference type="EMBL" id="JBHUOL010000012">
    <property type="protein sequence ID" value="MFD2908447.1"/>
    <property type="molecule type" value="Genomic_DNA"/>
</dbReference>
<keyword evidence="5 8" id="KW-0030">Aminoacyl-tRNA synthetase</keyword>
<keyword evidence="8" id="KW-0479">Metal-binding</keyword>
<dbReference type="HAMAP" id="MF_02003">
    <property type="entry name" value="Ile_tRNA_synth_type2"/>
    <property type="match status" value="1"/>
</dbReference>
<sequence>MNTKFTEYKGLDLPTVASEVLDFWKKNKIFEQSVTSREGATHYVFFEGPPSANGLPGIHHVMARAIKDIFCRYKTQKGFQVKRKAGWDTHGLPVELGTEKELGITKEDIGKTISVTEYNEACKKTVMRYTDVWNDLTEKMGYWVDMEDPYVTYKSKYMETVWWLLKQIYNKGLLYKGYTIQPYSPKAGTGLSSHEVNQPGSYRDVTDTTVVAQFKAINESLPEFLTGFGDIHILAWTTTPWTLPSNTALTVGPKIDYVLVDTFNQYTFRPTKVILAKNLVGKQFTKGFFESTEPSDFENFKEGDKKIPFQVVKEFKGADLFGIRYEQLMKLALPSENAENAFRIISGDFVTTEDGTGIVHTAPTFGADDAKVAKEATPEVPPMLVLDANDNLVPLVDLQGRFIQGLGDYSGKYVKNEYYNDGEAPERSADVEIAIQLKEENKAFKVEKYVHSYPHCWRTDKPILYYPLDSWFIKVTEIKDRMFDLNETINWKPKSTGEGRFGNWLKNANDWNLSRSRYWGIPLPIWRNEEGTEEILVGSIEELYNEIEKSVAAGFQEENPFKGFEIGNMAESNYDLVDLHKNVVDAIVLVSPTGKPMKRESDLIDVWFDSGSMPYAQWHYPFENKEKIDGNEDFPADFIAEGVDQTRGWFYTLHAIATLVFDKVAYKNVVSNGLVLDKDGQKMSKRLGNAVDPFTTLAEYGPDATRWYMISNANPWDNLKFDIEGVAEVRRKFFGTLYNTYSFFSLYANIDGFTYAEAEIPLNERPEIDRWILSELHSLIKFVDEAYADYEPTRASRAISEFVQENLSNWYVRLCRRRFWKGEYGTDKIAAYQTLYTCLVTVAKLSAPVAPFFMDRLYKDLNNATNKENFDSIHLSEFPVSVENFVDKSLESRMMKAQTVSSLVLSLRKKEMIKVRQPLQKVMIPVLDANQRAEIEAVSDLIMAEVNVKEIQLLDDASGILVKQIKPNFKALGPRFGKDMGLIAKEIQGFTQEQIAELEQNGSLAIELSEKSISLTLEDVEISSQDIEGWLVANSNGITVALDITISEELKKEGIARELVNRIQNIRKDSGFEVTDKIVVKMTKNEQLEVAVAANLSYIKSETLTETLLFEESIDNGTEIEFDDIKTSILISK</sequence>
<dbReference type="InterPro" id="IPR013155">
    <property type="entry name" value="M/V/L/I-tRNA-synth_anticd-bd"/>
</dbReference>
<evidence type="ECO:0000313" key="11">
    <source>
        <dbReference type="EMBL" id="MFD2908447.1"/>
    </source>
</evidence>
<dbReference type="SUPFAM" id="SSF52374">
    <property type="entry name" value="Nucleotidylyl transferase"/>
    <property type="match status" value="1"/>
</dbReference>
<gene>
    <name evidence="8 11" type="primary">ileS</name>
    <name evidence="11" type="ORF">ACFSX9_06835</name>
</gene>
<comment type="similarity">
    <text evidence="8">Belongs to the class-I aminoacyl-tRNA synthetase family. IleS type 2 subfamily.</text>
</comment>
<dbReference type="InterPro" id="IPR014729">
    <property type="entry name" value="Rossmann-like_a/b/a_fold"/>
</dbReference>
<dbReference type="PANTHER" id="PTHR42780:SF1">
    <property type="entry name" value="ISOLEUCINE--TRNA LIGASE, CYTOPLASMIC"/>
    <property type="match status" value="1"/>
</dbReference>
<evidence type="ECO:0000256" key="4">
    <source>
        <dbReference type="ARBA" id="ARBA00022917"/>
    </source>
</evidence>
<dbReference type="PANTHER" id="PTHR42780">
    <property type="entry name" value="SOLEUCYL-TRNA SYNTHETASE"/>
    <property type="match status" value="1"/>
</dbReference>
<dbReference type="EC" id="6.1.1.5" evidence="8"/>
<comment type="domain">
    <text evidence="8">IleRS has two distinct active sites: one for aminoacylation and one for editing. The misactivated valine is translocated from the active site to the editing site, which sterically excludes the correctly activated isoleucine. The single editing site contains two valyl binding pockets, one specific for each substrate (Val-AMP or Val-tRNA(Ile)).</text>
</comment>
<accession>A0ABW5Z9H8</accession>
<keyword evidence="3 8" id="KW-0067">ATP-binding</keyword>
<comment type="catalytic activity">
    <reaction evidence="7 8">
        <text>tRNA(Ile) + L-isoleucine + ATP = L-isoleucyl-tRNA(Ile) + AMP + diphosphate</text>
        <dbReference type="Rhea" id="RHEA:11060"/>
        <dbReference type="Rhea" id="RHEA-COMP:9666"/>
        <dbReference type="Rhea" id="RHEA-COMP:9695"/>
        <dbReference type="ChEBI" id="CHEBI:30616"/>
        <dbReference type="ChEBI" id="CHEBI:33019"/>
        <dbReference type="ChEBI" id="CHEBI:58045"/>
        <dbReference type="ChEBI" id="CHEBI:78442"/>
        <dbReference type="ChEBI" id="CHEBI:78528"/>
        <dbReference type="ChEBI" id="CHEBI:456215"/>
        <dbReference type="EC" id="6.1.1.5"/>
    </reaction>
</comment>
<dbReference type="Gene3D" id="3.40.50.620">
    <property type="entry name" value="HUPs"/>
    <property type="match status" value="2"/>
</dbReference>
<dbReference type="SUPFAM" id="SSF47323">
    <property type="entry name" value="Anticodon-binding domain of a subclass of class I aminoacyl-tRNA synthetases"/>
    <property type="match status" value="1"/>
</dbReference>
<evidence type="ECO:0000256" key="8">
    <source>
        <dbReference type="HAMAP-Rule" id="MF_02003"/>
    </source>
</evidence>
<comment type="function">
    <text evidence="6 8">Catalyzes the attachment of isoleucine to tRNA(Ile). As IleRS can inadvertently accommodate and process structurally similar amino acids such as valine, to avoid such errors it has two additional distinct tRNA(Ile)-dependent editing activities. One activity is designated as 'pretransfer' editing and involves the hydrolysis of activated Val-AMP. The other activity is designated 'posttransfer' editing and involves deacylation of mischarged Val-tRNA(Ile).</text>
</comment>
<dbReference type="Pfam" id="PF08264">
    <property type="entry name" value="Anticodon_1"/>
    <property type="match status" value="1"/>
</dbReference>
<keyword evidence="4 8" id="KW-0648">Protein biosynthesis</keyword>
<evidence type="ECO:0000256" key="1">
    <source>
        <dbReference type="ARBA" id="ARBA00022598"/>
    </source>
</evidence>
<evidence type="ECO:0000259" key="10">
    <source>
        <dbReference type="Pfam" id="PF08264"/>
    </source>
</evidence>
<reference evidence="12" key="1">
    <citation type="journal article" date="2019" name="Int. J. Syst. Evol. Microbiol.">
        <title>The Global Catalogue of Microorganisms (GCM) 10K type strain sequencing project: providing services to taxonomists for standard genome sequencing and annotation.</title>
        <authorList>
            <consortium name="The Broad Institute Genomics Platform"/>
            <consortium name="The Broad Institute Genome Sequencing Center for Infectious Disease"/>
            <person name="Wu L."/>
            <person name="Ma J."/>
        </authorList>
    </citation>
    <scope>NUCLEOTIDE SEQUENCE [LARGE SCALE GENOMIC DNA]</scope>
    <source>
        <strain evidence="12">KCTC 52644</strain>
    </source>
</reference>
<evidence type="ECO:0000256" key="3">
    <source>
        <dbReference type="ARBA" id="ARBA00022840"/>
    </source>
</evidence>
<comment type="subcellular location">
    <subcellularLocation>
        <location evidence="8">Cytoplasm</location>
    </subcellularLocation>
</comment>
<feature type="short sequence motif" description="'HIGH' region" evidence="8">
    <location>
        <begin position="50"/>
        <end position="60"/>
    </location>
</feature>
<dbReference type="InterPro" id="IPR009080">
    <property type="entry name" value="tRNAsynth_Ia_anticodon-bd"/>
</dbReference>
<dbReference type="SUPFAM" id="SSF50677">
    <property type="entry name" value="ValRS/IleRS/LeuRS editing domain"/>
    <property type="match status" value="1"/>
</dbReference>
<evidence type="ECO:0000259" key="9">
    <source>
        <dbReference type="Pfam" id="PF00133"/>
    </source>
</evidence>
<dbReference type="InterPro" id="IPR033709">
    <property type="entry name" value="Anticodon_Ile_ABEc"/>
</dbReference>
<dbReference type="Pfam" id="PF19302">
    <property type="entry name" value="DUF5915"/>
    <property type="match status" value="1"/>
</dbReference>
<dbReference type="Proteomes" id="UP001597549">
    <property type="component" value="Unassembled WGS sequence"/>
</dbReference>
<keyword evidence="2 8" id="KW-0547">Nucleotide-binding</keyword>
<evidence type="ECO:0000313" key="12">
    <source>
        <dbReference type="Proteomes" id="UP001597549"/>
    </source>
</evidence>
<dbReference type="Gene3D" id="1.10.730.10">
    <property type="entry name" value="Isoleucyl-tRNA Synthetase, Domain 1"/>
    <property type="match status" value="1"/>
</dbReference>
<evidence type="ECO:0000256" key="6">
    <source>
        <dbReference type="ARBA" id="ARBA00025217"/>
    </source>
</evidence>
<dbReference type="PRINTS" id="PR00984">
    <property type="entry name" value="TRNASYNTHILE"/>
</dbReference>
<protein>
    <recommendedName>
        <fullName evidence="8">Isoleucine--tRNA ligase</fullName>
        <ecNumber evidence="8">6.1.1.5</ecNumber>
    </recommendedName>
    <alternativeName>
        <fullName evidence="8">Isoleucyl-tRNA synthetase</fullName>
        <shortName evidence="8">IleRS</shortName>
    </alternativeName>
</protein>
<evidence type="ECO:0000256" key="7">
    <source>
        <dbReference type="ARBA" id="ARBA00048359"/>
    </source>
</evidence>
<feature type="short sequence motif" description="'KMSKS' region" evidence="8">
    <location>
        <begin position="682"/>
        <end position="686"/>
    </location>
</feature>
<dbReference type="Pfam" id="PF00133">
    <property type="entry name" value="tRNA-synt_1"/>
    <property type="match status" value="1"/>
</dbReference>
<keyword evidence="1 8" id="KW-0436">Ligase</keyword>
<dbReference type="NCBIfam" id="TIGR00392">
    <property type="entry name" value="ileS"/>
    <property type="match status" value="1"/>
</dbReference>
<evidence type="ECO:0000256" key="2">
    <source>
        <dbReference type="ARBA" id="ARBA00022741"/>
    </source>
</evidence>
<feature type="domain" description="Methionyl/Valyl/Leucyl/Isoleucyl-tRNA synthetase anticodon-binding" evidence="10">
    <location>
        <begin position="769"/>
        <end position="921"/>
    </location>
</feature>
<dbReference type="InterPro" id="IPR023586">
    <property type="entry name" value="Ile-tRNA-ligase_type2"/>
</dbReference>
<proteinExistence type="inferred from homology"/>
<keyword evidence="8" id="KW-0862">Zinc</keyword>
<dbReference type="InterPro" id="IPR002300">
    <property type="entry name" value="aa-tRNA-synth_Ia"/>
</dbReference>
<evidence type="ECO:0000256" key="5">
    <source>
        <dbReference type="ARBA" id="ARBA00023146"/>
    </source>
</evidence>
<dbReference type="CDD" id="cd00818">
    <property type="entry name" value="IleRS_core"/>
    <property type="match status" value="1"/>
</dbReference>
<feature type="binding site" evidence="8">
    <location>
        <position position="685"/>
    </location>
    <ligand>
        <name>ATP</name>
        <dbReference type="ChEBI" id="CHEBI:30616"/>
    </ligand>
</feature>
<feature type="domain" description="Aminoacyl-tRNA synthetase class Ia" evidence="9">
    <location>
        <begin position="20"/>
        <end position="720"/>
    </location>
</feature>
<name>A0ABW5Z9H8_9FLAO</name>